<sequence length="178" mass="20238">MALPPSPPRTPPPSDDPTVPLSPLTPISPWPPVPSSTAAETSELPSAKEIYGFLGVLLTYFSFGLYLSWAILPSGWIDRIGWTWYPSREWALIVPCYLMLIVLLTYWSYSALVALRTPPFDSPQLITDIHANIPSRRAESDPYYWKFADRHAIPEAVDLPIDLVNRVLYPPRQRHRNR</sequence>
<dbReference type="GO" id="GO:0006506">
    <property type="term" value="P:GPI anchor biosynthetic process"/>
    <property type="evidence" value="ECO:0007669"/>
    <property type="project" value="TreeGrafter"/>
</dbReference>
<comment type="subcellular location">
    <subcellularLocation>
        <location evidence="1">Membrane</location>
        <topology evidence="1">Multi-pass membrane protein</topology>
    </subcellularLocation>
</comment>
<evidence type="ECO:0000256" key="6">
    <source>
        <dbReference type="SAM" id="Phobius"/>
    </source>
</evidence>
<dbReference type="AlphaFoldDB" id="A0A427YGG6"/>
<proteinExistence type="predicted"/>
<evidence type="ECO:0000313" key="8">
    <source>
        <dbReference type="EMBL" id="RSH90170.1"/>
    </source>
</evidence>
<feature type="transmembrane region" description="Helical" evidence="6">
    <location>
        <begin position="50"/>
        <end position="72"/>
    </location>
</feature>
<reference evidence="8 9" key="1">
    <citation type="submission" date="2018-11" db="EMBL/GenBank/DDBJ databases">
        <title>Genome sequence of Saitozyma podzolica DSM 27192.</title>
        <authorList>
            <person name="Aliyu H."/>
            <person name="Gorte O."/>
            <person name="Ochsenreither K."/>
        </authorList>
    </citation>
    <scope>NUCLEOTIDE SEQUENCE [LARGE SCALE GENOMIC DNA]</scope>
    <source>
        <strain evidence="8 9">DSM 27192</strain>
    </source>
</reference>
<dbReference type="Pfam" id="PF08510">
    <property type="entry name" value="PIG-P"/>
    <property type="match status" value="1"/>
</dbReference>
<feature type="transmembrane region" description="Helical" evidence="6">
    <location>
        <begin position="92"/>
        <end position="115"/>
    </location>
</feature>
<dbReference type="GO" id="GO:0016020">
    <property type="term" value="C:membrane"/>
    <property type="evidence" value="ECO:0007669"/>
    <property type="project" value="UniProtKB-SubCell"/>
</dbReference>
<evidence type="ECO:0000313" key="9">
    <source>
        <dbReference type="Proteomes" id="UP000279259"/>
    </source>
</evidence>
<evidence type="ECO:0000256" key="4">
    <source>
        <dbReference type="ARBA" id="ARBA00023136"/>
    </source>
</evidence>
<evidence type="ECO:0000256" key="5">
    <source>
        <dbReference type="SAM" id="MobiDB-lite"/>
    </source>
</evidence>
<name>A0A427YGG6_9TREE</name>
<dbReference type="EMBL" id="RSCD01000011">
    <property type="protein sequence ID" value="RSH90170.1"/>
    <property type="molecule type" value="Genomic_DNA"/>
</dbReference>
<evidence type="ECO:0000256" key="2">
    <source>
        <dbReference type="ARBA" id="ARBA00022692"/>
    </source>
</evidence>
<dbReference type="PANTHER" id="PTHR46346:SF1">
    <property type="entry name" value="PHOSPHATIDYLINOSITOL N-ACETYLGLUCOSAMINYLTRANSFERASE SUBUNIT P"/>
    <property type="match status" value="1"/>
</dbReference>
<dbReference type="Proteomes" id="UP000279259">
    <property type="component" value="Unassembled WGS sequence"/>
</dbReference>
<dbReference type="STRING" id="1890683.A0A427YGG6"/>
<feature type="region of interest" description="Disordered" evidence="5">
    <location>
        <begin position="1"/>
        <end position="38"/>
    </location>
</feature>
<dbReference type="OrthoDB" id="690928at2759"/>
<feature type="compositionally biased region" description="Pro residues" evidence="5">
    <location>
        <begin position="1"/>
        <end position="15"/>
    </location>
</feature>
<comment type="caution">
    <text evidence="8">The sequence shown here is derived from an EMBL/GenBank/DDBJ whole genome shotgun (WGS) entry which is preliminary data.</text>
</comment>
<keyword evidence="3 6" id="KW-1133">Transmembrane helix</keyword>
<dbReference type="GO" id="GO:0005783">
    <property type="term" value="C:endoplasmic reticulum"/>
    <property type="evidence" value="ECO:0007669"/>
    <property type="project" value="TreeGrafter"/>
</dbReference>
<feature type="domain" description="PIG-P" evidence="7">
    <location>
        <begin position="48"/>
        <end position="169"/>
    </location>
</feature>
<dbReference type="InterPro" id="IPR013717">
    <property type="entry name" value="PIG-P"/>
</dbReference>
<gene>
    <name evidence="8" type="ORF">EHS25_001504</name>
</gene>
<dbReference type="InterPro" id="IPR052263">
    <property type="entry name" value="GPI_Anchor_Biosynth"/>
</dbReference>
<evidence type="ECO:0000256" key="1">
    <source>
        <dbReference type="ARBA" id="ARBA00004141"/>
    </source>
</evidence>
<dbReference type="PANTHER" id="PTHR46346">
    <property type="entry name" value="PHOSPHATIDYLINOSITOL N-ACETYLGLUCOSAMINYLTRANSFERASE SUBUNIT P"/>
    <property type="match status" value="1"/>
</dbReference>
<keyword evidence="4 6" id="KW-0472">Membrane</keyword>
<evidence type="ECO:0000256" key="3">
    <source>
        <dbReference type="ARBA" id="ARBA00022989"/>
    </source>
</evidence>
<evidence type="ECO:0000259" key="7">
    <source>
        <dbReference type="Pfam" id="PF08510"/>
    </source>
</evidence>
<organism evidence="8 9">
    <name type="scientific">Saitozyma podzolica</name>
    <dbReference type="NCBI Taxonomy" id="1890683"/>
    <lineage>
        <taxon>Eukaryota</taxon>
        <taxon>Fungi</taxon>
        <taxon>Dikarya</taxon>
        <taxon>Basidiomycota</taxon>
        <taxon>Agaricomycotina</taxon>
        <taxon>Tremellomycetes</taxon>
        <taxon>Tremellales</taxon>
        <taxon>Trimorphomycetaceae</taxon>
        <taxon>Saitozyma</taxon>
    </lineage>
</organism>
<accession>A0A427YGG6</accession>
<keyword evidence="9" id="KW-1185">Reference proteome</keyword>
<keyword evidence="2 6" id="KW-0812">Transmembrane</keyword>
<protein>
    <recommendedName>
        <fullName evidence="7">PIG-P domain-containing protein</fullName>
    </recommendedName>
</protein>